<name>X1FCZ1_9ZZZZ</name>
<comment type="caution">
    <text evidence="1">The sequence shown here is derived from an EMBL/GenBank/DDBJ whole genome shotgun (WGS) entry which is preliminary data.</text>
</comment>
<feature type="non-terminal residue" evidence="1">
    <location>
        <position position="32"/>
    </location>
</feature>
<gene>
    <name evidence="1" type="ORF">S03H2_05619</name>
</gene>
<sequence length="32" mass="3754">MLKEDDEIPKEAIIPTRDWKHKYALCQAIARA</sequence>
<protein>
    <submittedName>
        <fullName evidence="1">Uncharacterized protein</fullName>
    </submittedName>
</protein>
<evidence type="ECO:0000313" key="1">
    <source>
        <dbReference type="EMBL" id="GAH27284.1"/>
    </source>
</evidence>
<dbReference type="AlphaFoldDB" id="X1FCZ1"/>
<accession>X1FCZ1</accession>
<organism evidence="1">
    <name type="scientific">marine sediment metagenome</name>
    <dbReference type="NCBI Taxonomy" id="412755"/>
    <lineage>
        <taxon>unclassified sequences</taxon>
        <taxon>metagenomes</taxon>
        <taxon>ecological metagenomes</taxon>
    </lineage>
</organism>
<dbReference type="EMBL" id="BARU01002365">
    <property type="protein sequence ID" value="GAH27284.1"/>
    <property type="molecule type" value="Genomic_DNA"/>
</dbReference>
<proteinExistence type="predicted"/>
<reference evidence="1" key="1">
    <citation type="journal article" date="2014" name="Front. Microbiol.">
        <title>High frequency of phylogenetically diverse reductive dehalogenase-homologous genes in deep subseafloor sedimentary metagenomes.</title>
        <authorList>
            <person name="Kawai M."/>
            <person name="Futagami T."/>
            <person name="Toyoda A."/>
            <person name="Takaki Y."/>
            <person name="Nishi S."/>
            <person name="Hori S."/>
            <person name="Arai W."/>
            <person name="Tsubouchi T."/>
            <person name="Morono Y."/>
            <person name="Uchiyama I."/>
            <person name="Ito T."/>
            <person name="Fujiyama A."/>
            <person name="Inagaki F."/>
            <person name="Takami H."/>
        </authorList>
    </citation>
    <scope>NUCLEOTIDE SEQUENCE</scope>
    <source>
        <strain evidence="1">Expedition CK06-06</strain>
    </source>
</reference>